<reference evidence="2 3" key="1">
    <citation type="submission" date="2024-06" db="EMBL/GenBank/DDBJ databases">
        <title>The Natural Products Discovery Center: Release of the First 8490 Sequenced Strains for Exploring Actinobacteria Biosynthetic Diversity.</title>
        <authorList>
            <person name="Kalkreuter E."/>
            <person name="Kautsar S.A."/>
            <person name="Yang D."/>
            <person name="Bader C.D."/>
            <person name="Teijaro C.N."/>
            <person name="Fluegel L."/>
            <person name="Davis C.M."/>
            <person name="Simpson J.R."/>
            <person name="Lauterbach L."/>
            <person name="Steele A.D."/>
            <person name="Gui C."/>
            <person name="Meng S."/>
            <person name="Li G."/>
            <person name="Viehrig K."/>
            <person name="Ye F."/>
            <person name="Su P."/>
            <person name="Kiefer A.F."/>
            <person name="Nichols A."/>
            <person name="Cepeda A.J."/>
            <person name="Yan W."/>
            <person name="Fan B."/>
            <person name="Jiang Y."/>
            <person name="Adhikari A."/>
            <person name="Zheng C.-J."/>
            <person name="Schuster L."/>
            <person name="Cowan T.M."/>
            <person name="Smanski M.J."/>
            <person name="Chevrette M.G."/>
            <person name="De Carvalho L.P.S."/>
            <person name="Shen B."/>
        </authorList>
    </citation>
    <scope>NUCLEOTIDE SEQUENCE [LARGE SCALE GENOMIC DNA]</scope>
    <source>
        <strain evidence="2 3">NPDC038104</strain>
    </source>
</reference>
<gene>
    <name evidence="2" type="ORF">AB0E65_16805</name>
</gene>
<name>A0ABV2YJE1_9ACTN</name>
<dbReference type="Proteomes" id="UP001550850">
    <property type="component" value="Unassembled WGS sequence"/>
</dbReference>
<evidence type="ECO:0000313" key="3">
    <source>
        <dbReference type="Proteomes" id="UP001550850"/>
    </source>
</evidence>
<protein>
    <submittedName>
        <fullName evidence="2">Uncharacterized protein</fullName>
    </submittedName>
</protein>
<dbReference type="EMBL" id="JBEZUR010000024">
    <property type="protein sequence ID" value="MEU3555852.1"/>
    <property type="molecule type" value="Genomic_DNA"/>
</dbReference>
<dbReference type="Gene3D" id="2.60.120.200">
    <property type="match status" value="1"/>
</dbReference>
<comment type="caution">
    <text evidence="2">The sequence shown here is derived from an EMBL/GenBank/DDBJ whole genome shotgun (WGS) entry which is preliminary data.</text>
</comment>
<feature type="chain" id="PRO_5045886422" evidence="1">
    <location>
        <begin position="24"/>
        <end position="266"/>
    </location>
</feature>
<feature type="signal peptide" evidence="1">
    <location>
        <begin position="1"/>
        <end position="23"/>
    </location>
</feature>
<evidence type="ECO:0000313" key="2">
    <source>
        <dbReference type="EMBL" id="MEU3555852.1"/>
    </source>
</evidence>
<dbReference type="RefSeq" id="WP_108953562.1">
    <property type="nucleotide sequence ID" value="NZ_BEVZ01000002.1"/>
</dbReference>
<keyword evidence="3" id="KW-1185">Reference proteome</keyword>
<proteinExistence type="predicted"/>
<organism evidence="2 3">
    <name type="scientific">Streptomyces fragilis</name>
    <dbReference type="NCBI Taxonomy" id="67301"/>
    <lineage>
        <taxon>Bacteria</taxon>
        <taxon>Bacillati</taxon>
        <taxon>Actinomycetota</taxon>
        <taxon>Actinomycetes</taxon>
        <taxon>Kitasatosporales</taxon>
        <taxon>Streptomycetaceae</taxon>
        <taxon>Streptomyces</taxon>
    </lineage>
</organism>
<accession>A0ABV2YJE1</accession>
<evidence type="ECO:0000256" key="1">
    <source>
        <dbReference type="SAM" id="SignalP"/>
    </source>
</evidence>
<sequence>MRKTRLFAALTALLAATTAAAPASWGSAPGPDHRGGDRTCAHRHLMFCEDFATLPGGETTRGRGWTTETAGGTLSVERDASRHSKHLRIRTQGNGKAFLRVDGVRPPANSFWGRVRLHVDAFPTAPDWAHWTMVEATGEGPGYIRPLGGQYVPDLGRNLWGVGSDGGPTGDWTAWRESAPATAGVWSCVEWRMDASDNRISVWIDGKPKPELTVSTRDHGGADTDFVFPKFDTVKIGWQLYQGNPSPSSYDVRLDDIALDGRRIGC</sequence>
<keyword evidence="1" id="KW-0732">Signal</keyword>